<dbReference type="RefSeq" id="WP_161716626.1">
    <property type="nucleotide sequence ID" value="NZ_JAAAPO010000001.1"/>
</dbReference>
<evidence type="ECO:0000259" key="1">
    <source>
        <dbReference type="Pfam" id="PF00561"/>
    </source>
</evidence>
<accession>A0ABW9X9Z1</accession>
<dbReference type="SUPFAM" id="SSF53474">
    <property type="entry name" value="alpha/beta-Hydrolases"/>
    <property type="match status" value="1"/>
</dbReference>
<reference evidence="3" key="1">
    <citation type="submission" date="2020-01" db="EMBL/GenBank/DDBJ databases">
        <title>Sphingomonas sp. strain CSW-10.</title>
        <authorList>
            <person name="Chen W.-M."/>
        </authorList>
    </citation>
    <scope>NUCLEOTIDE SEQUENCE [LARGE SCALE GENOMIC DNA]</scope>
    <source>
        <strain evidence="3">FSY-8</strain>
    </source>
</reference>
<dbReference type="EMBL" id="JAAAPO010000001">
    <property type="protein sequence ID" value="NBC35356.1"/>
    <property type="molecule type" value="Genomic_DNA"/>
</dbReference>
<dbReference type="Pfam" id="PF00561">
    <property type="entry name" value="Abhydrolase_1"/>
    <property type="match status" value="1"/>
</dbReference>
<feature type="domain" description="AB hydrolase-1" evidence="1">
    <location>
        <begin position="29"/>
        <end position="133"/>
    </location>
</feature>
<dbReference type="PANTHER" id="PTHR43798">
    <property type="entry name" value="MONOACYLGLYCEROL LIPASE"/>
    <property type="match status" value="1"/>
</dbReference>
<dbReference type="GO" id="GO:0016787">
    <property type="term" value="F:hydrolase activity"/>
    <property type="evidence" value="ECO:0007669"/>
    <property type="project" value="UniProtKB-KW"/>
</dbReference>
<dbReference type="InterPro" id="IPR000073">
    <property type="entry name" value="AB_hydrolase_1"/>
</dbReference>
<organism evidence="2 3">
    <name type="scientific">Novosphingobium ovatum</name>
    <dbReference type="NCBI Taxonomy" id="1908523"/>
    <lineage>
        <taxon>Bacteria</taxon>
        <taxon>Pseudomonadati</taxon>
        <taxon>Pseudomonadota</taxon>
        <taxon>Alphaproteobacteria</taxon>
        <taxon>Sphingomonadales</taxon>
        <taxon>Sphingomonadaceae</taxon>
        <taxon>Novosphingobium</taxon>
    </lineage>
</organism>
<dbReference type="Gene3D" id="3.40.50.1820">
    <property type="entry name" value="alpha/beta hydrolase"/>
    <property type="match status" value="1"/>
</dbReference>
<evidence type="ECO:0000313" key="3">
    <source>
        <dbReference type="Proteomes" id="UP000753724"/>
    </source>
</evidence>
<keyword evidence="2" id="KW-0378">Hydrolase</keyword>
<evidence type="ECO:0000313" key="2">
    <source>
        <dbReference type="EMBL" id="NBC35356.1"/>
    </source>
</evidence>
<sequence>MTITKAYAPSRYGQIHYRLCLPQGPVSAPPILCLHQTPSNSHEWRALMPHLAQGRVVIAPDTPGYGMSDPPPAPTTIPDFAEHMLALTDHLAGAGVIDGTRIDVIGMHTGSLIATQMGLTAPDRVRKLGLFGLAAYPEDVRMARLATLRDKFPAPDRSLRHVEMLWAIFGELGEARMTPEYRHVAMAECLRIGHRIPWGYEAVYRYDFLGALAALSQPALVVNAQDDLWDVTHRVAHLIPHGQMLPLPGRAHGYMEFEAADIAGQLLAFLD</sequence>
<dbReference type="InterPro" id="IPR050266">
    <property type="entry name" value="AB_hydrolase_sf"/>
</dbReference>
<dbReference type="Proteomes" id="UP000753724">
    <property type="component" value="Unassembled WGS sequence"/>
</dbReference>
<name>A0ABW9X9Z1_9SPHN</name>
<proteinExistence type="predicted"/>
<dbReference type="PRINTS" id="PR00111">
    <property type="entry name" value="ABHYDROLASE"/>
</dbReference>
<comment type="caution">
    <text evidence="2">The sequence shown here is derived from an EMBL/GenBank/DDBJ whole genome shotgun (WGS) entry which is preliminary data.</text>
</comment>
<protein>
    <submittedName>
        <fullName evidence="2">Alpha/beta fold hydrolase</fullName>
    </submittedName>
</protein>
<dbReference type="PANTHER" id="PTHR43798:SF33">
    <property type="entry name" value="HYDROLASE, PUTATIVE (AFU_ORTHOLOGUE AFUA_2G14860)-RELATED"/>
    <property type="match status" value="1"/>
</dbReference>
<keyword evidence="3" id="KW-1185">Reference proteome</keyword>
<gene>
    <name evidence="2" type="ORF">GTZ99_02155</name>
</gene>
<dbReference type="InterPro" id="IPR029058">
    <property type="entry name" value="AB_hydrolase_fold"/>
</dbReference>